<evidence type="ECO:0000313" key="1">
    <source>
        <dbReference type="EnsemblMetazoa" id="AFAF001817-PA"/>
    </source>
</evidence>
<dbReference type="Proteomes" id="UP000075886">
    <property type="component" value="Unassembled WGS sequence"/>
</dbReference>
<organism evidence="1 2">
    <name type="scientific">Anopheles farauti</name>
    <dbReference type="NCBI Taxonomy" id="69004"/>
    <lineage>
        <taxon>Eukaryota</taxon>
        <taxon>Metazoa</taxon>
        <taxon>Ecdysozoa</taxon>
        <taxon>Arthropoda</taxon>
        <taxon>Hexapoda</taxon>
        <taxon>Insecta</taxon>
        <taxon>Pterygota</taxon>
        <taxon>Neoptera</taxon>
        <taxon>Endopterygota</taxon>
        <taxon>Diptera</taxon>
        <taxon>Nematocera</taxon>
        <taxon>Culicoidea</taxon>
        <taxon>Culicidae</taxon>
        <taxon>Anophelinae</taxon>
        <taxon>Anopheles</taxon>
    </lineage>
</organism>
<proteinExistence type="predicted"/>
<dbReference type="VEuPathDB" id="VectorBase:AFAF001817"/>
<sequence>MNVKQREREDHLDRYLKPVKKYHVLMVETAAHAGNQNDAVVVDANLHLHLLRFAVCIGLDALQLVRANERFRVGHAVRLVVHIDRHWLLAVHGQQPTEWGRVVLFEHFHLMRTIGIRPGDQHRIGLHIRAAKLAYAYGRRKDSTLQCRTARNCLVLVERSTCRFAENLFNQLLDSWNAAATTDDLDRVNIFRRKLGVDQ</sequence>
<reference evidence="1" key="2">
    <citation type="submission" date="2020-05" db="UniProtKB">
        <authorList>
            <consortium name="EnsemblMetazoa"/>
        </authorList>
    </citation>
    <scope>IDENTIFICATION</scope>
    <source>
        <strain evidence="1">FAR1</strain>
    </source>
</reference>
<protein>
    <submittedName>
        <fullName evidence="1">Uncharacterized protein</fullName>
    </submittedName>
</protein>
<name>A0A182Q2J4_9DIPT</name>
<accession>A0A182Q2J4</accession>
<dbReference type="EMBL" id="AXCN02002266">
    <property type="status" value="NOT_ANNOTATED_CDS"/>
    <property type="molecule type" value="Genomic_DNA"/>
</dbReference>
<dbReference type="AlphaFoldDB" id="A0A182Q2J4"/>
<evidence type="ECO:0000313" key="2">
    <source>
        <dbReference type="Proteomes" id="UP000075886"/>
    </source>
</evidence>
<reference evidence="2" key="1">
    <citation type="submission" date="2014-01" db="EMBL/GenBank/DDBJ databases">
        <title>The Genome Sequence of Anopheles farauti FAR1 (V2).</title>
        <authorList>
            <consortium name="The Broad Institute Genomics Platform"/>
            <person name="Neafsey D.E."/>
            <person name="Besansky N."/>
            <person name="Howell P."/>
            <person name="Walton C."/>
            <person name="Young S.K."/>
            <person name="Zeng Q."/>
            <person name="Gargeya S."/>
            <person name="Fitzgerald M."/>
            <person name="Haas B."/>
            <person name="Abouelleil A."/>
            <person name="Allen A.W."/>
            <person name="Alvarado L."/>
            <person name="Arachchi H.M."/>
            <person name="Berlin A.M."/>
            <person name="Chapman S.B."/>
            <person name="Gainer-Dewar J."/>
            <person name="Goldberg J."/>
            <person name="Griggs A."/>
            <person name="Gujja S."/>
            <person name="Hansen M."/>
            <person name="Howarth C."/>
            <person name="Imamovic A."/>
            <person name="Ireland A."/>
            <person name="Larimer J."/>
            <person name="McCowan C."/>
            <person name="Murphy C."/>
            <person name="Pearson M."/>
            <person name="Poon T.W."/>
            <person name="Priest M."/>
            <person name="Roberts A."/>
            <person name="Saif S."/>
            <person name="Shea T."/>
            <person name="Sisk P."/>
            <person name="Sykes S."/>
            <person name="Wortman J."/>
            <person name="Nusbaum C."/>
            <person name="Birren B."/>
        </authorList>
    </citation>
    <scope>NUCLEOTIDE SEQUENCE [LARGE SCALE GENOMIC DNA]</scope>
    <source>
        <strain evidence="2">FAR1</strain>
    </source>
</reference>
<dbReference type="EMBL" id="AXCN02002265">
    <property type="status" value="NOT_ANNOTATED_CDS"/>
    <property type="molecule type" value="Genomic_DNA"/>
</dbReference>
<keyword evidence="2" id="KW-1185">Reference proteome</keyword>
<dbReference type="EnsemblMetazoa" id="AFAF001817-RA">
    <property type="protein sequence ID" value="AFAF001817-PA"/>
    <property type="gene ID" value="AFAF001817"/>
</dbReference>